<dbReference type="InterPro" id="IPR015424">
    <property type="entry name" value="PyrdxlP-dep_Trfase"/>
</dbReference>
<reference evidence="10" key="1">
    <citation type="submission" date="2016-11" db="EMBL/GenBank/DDBJ databases">
        <authorList>
            <person name="Varghese N."/>
            <person name="Submissions S."/>
        </authorList>
    </citation>
    <scope>NUCLEOTIDE SEQUENCE [LARGE SCALE GENOMIC DNA]</scope>
    <source>
        <strain evidence="10">DSM 100564</strain>
    </source>
</reference>
<proteinExistence type="inferred from homology"/>
<sequence length="395" mass="43243">MTNHATSALISRRSAGLAMSAIKEMAVLSSNIPDAASLAWGLPSFRTPQAIRSATEIALRTDSKAGMYTLPAGPAELRSAAALDFAARFGRSVDPERNLVIGAGNMEATNTLLNVLLDPGDEVIVTDPGFVSHIQQISKCQGVPVFWPMDEAKGWELDTGVLPGLMGPRTKAIILVNPSNPTGRIFSEETLRATGEIARKNGLLVIMDDPYGHFVYDDPESLSNLASMPEYADNVAYLFTFSKVHAMSGWRVGYMVLPEMIRNEVVKIHDLNMICTPRISQIAAVAALRSETDHVAEFRAILGERRSLICERLDRLPHVFQYARPDGAYYVFPRVLVEHETSAEFAKGLLFNTKVAVTPGDAFGPSGRSHVRMAFCVDSDTINLSFDRLEERFGV</sequence>
<dbReference type="Gene3D" id="3.90.1150.10">
    <property type="entry name" value="Aspartate Aminotransferase, domain 1"/>
    <property type="match status" value="1"/>
</dbReference>
<evidence type="ECO:0000256" key="2">
    <source>
        <dbReference type="ARBA" id="ARBA00007441"/>
    </source>
</evidence>
<dbReference type="RefSeq" id="WP_073255201.1">
    <property type="nucleotide sequence ID" value="NZ_FQZQ01000021.1"/>
</dbReference>
<dbReference type="InterPro" id="IPR004839">
    <property type="entry name" value="Aminotransferase_I/II_large"/>
</dbReference>
<dbReference type="STRING" id="1470563.SAMN05444000_12113"/>
<dbReference type="Proteomes" id="UP000183982">
    <property type="component" value="Unassembled WGS sequence"/>
</dbReference>
<dbReference type="GO" id="GO:0030170">
    <property type="term" value="F:pyridoxal phosphate binding"/>
    <property type="evidence" value="ECO:0007669"/>
    <property type="project" value="InterPro"/>
</dbReference>
<keyword evidence="4 9" id="KW-0032">Aminotransferase</keyword>
<evidence type="ECO:0000313" key="9">
    <source>
        <dbReference type="EMBL" id="SHK18147.1"/>
    </source>
</evidence>
<dbReference type="AlphaFoldDB" id="A0A1M6QDJ6"/>
<evidence type="ECO:0000313" key="10">
    <source>
        <dbReference type="Proteomes" id="UP000183982"/>
    </source>
</evidence>
<keyword evidence="10" id="KW-1185">Reference proteome</keyword>
<evidence type="ECO:0000256" key="1">
    <source>
        <dbReference type="ARBA" id="ARBA00001933"/>
    </source>
</evidence>
<dbReference type="GO" id="GO:0004069">
    <property type="term" value="F:L-aspartate:2-oxoglutarate aminotransferase activity"/>
    <property type="evidence" value="ECO:0007669"/>
    <property type="project" value="UniProtKB-EC"/>
</dbReference>
<dbReference type="CDD" id="cd00609">
    <property type="entry name" value="AAT_like"/>
    <property type="match status" value="1"/>
</dbReference>
<dbReference type="PANTHER" id="PTHR46383:SF1">
    <property type="entry name" value="ASPARTATE AMINOTRANSFERASE"/>
    <property type="match status" value="1"/>
</dbReference>
<evidence type="ECO:0000256" key="6">
    <source>
        <dbReference type="ARBA" id="ARBA00022898"/>
    </source>
</evidence>
<comment type="similarity">
    <text evidence="2">Belongs to the class-I pyridoxal-phosphate-dependent aminotransferase family.</text>
</comment>
<dbReference type="EC" id="2.6.1.1" evidence="3"/>
<evidence type="ECO:0000259" key="8">
    <source>
        <dbReference type="Pfam" id="PF00155"/>
    </source>
</evidence>
<dbReference type="Gene3D" id="3.40.640.10">
    <property type="entry name" value="Type I PLP-dependent aspartate aminotransferase-like (Major domain)"/>
    <property type="match status" value="1"/>
</dbReference>
<keyword evidence="6" id="KW-0663">Pyridoxal phosphate</keyword>
<dbReference type="EMBL" id="FQZQ01000021">
    <property type="protein sequence ID" value="SHK18147.1"/>
    <property type="molecule type" value="Genomic_DNA"/>
</dbReference>
<evidence type="ECO:0000256" key="7">
    <source>
        <dbReference type="ARBA" id="ARBA00049185"/>
    </source>
</evidence>
<dbReference type="SUPFAM" id="SSF53383">
    <property type="entry name" value="PLP-dependent transferases"/>
    <property type="match status" value="1"/>
</dbReference>
<dbReference type="InterPro" id="IPR050596">
    <property type="entry name" value="AspAT/PAT-like"/>
</dbReference>
<name>A0A1M6QDJ6_9RHOB</name>
<dbReference type="GO" id="GO:0006520">
    <property type="term" value="P:amino acid metabolic process"/>
    <property type="evidence" value="ECO:0007669"/>
    <property type="project" value="InterPro"/>
</dbReference>
<comment type="catalytic activity">
    <reaction evidence="7">
        <text>L-aspartate + 2-oxoglutarate = oxaloacetate + L-glutamate</text>
        <dbReference type="Rhea" id="RHEA:21824"/>
        <dbReference type="ChEBI" id="CHEBI:16452"/>
        <dbReference type="ChEBI" id="CHEBI:16810"/>
        <dbReference type="ChEBI" id="CHEBI:29985"/>
        <dbReference type="ChEBI" id="CHEBI:29991"/>
        <dbReference type="EC" id="2.6.1.1"/>
    </reaction>
</comment>
<dbReference type="PANTHER" id="PTHR46383">
    <property type="entry name" value="ASPARTATE AMINOTRANSFERASE"/>
    <property type="match status" value="1"/>
</dbReference>
<dbReference type="InterPro" id="IPR015421">
    <property type="entry name" value="PyrdxlP-dep_Trfase_major"/>
</dbReference>
<accession>A0A1M6QDJ6</accession>
<feature type="domain" description="Aminotransferase class I/classII large" evidence="8">
    <location>
        <begin position="38"/>
        <end position="382"/>
    </location>
</feature>
<dbReference type="Pfam" id="PF00155">
    <property type="entry name" value="Aminotran_1_2"/>
    <property type="match status" value="1"/>
</dbReference>
<evidence type="ECO:0000256" key="3">
    <source>
        <dbReference type="ARBA" id="ARBA00012753"/>
    </source>
</evidence>
<evidence type="ECO:0000256" key="4">
    <source>
        <dbReference type="ARBA" id="ARBA00022576"/>
    </source>
</evidence>
<evidence type="ECO:0000256" key="5">
    <source>
        <dbReference type="ARBA" id="ARBA00022679"/>
    </source>
</evidence>
<keyword evidence="5 9" id="KW-0808">Transferase</keyword>
<dbReference type="InterPro" id="IPR015422">
    <property type="entry name" value="PyrdxlP-dep_Trfase_small"/>
</dbReference>
<comment type="cofactor">
    <cofactor evidence="1">
        <name>pyridoxal 5'-phosphate</name>
        <dbReference type="ChEBI" id="CHEBI:597326"/>
    </cofactor>
</comment>
<protein>
    <recommendedName>
        <fullName evidence="3">aspartate transaminase</fullName>
        <ecNumber evidence="3">2.6.1.1</ecNumber>
    </recommendedName>
</protein>
<gene>
    <name evidence="9" type="ORF">SAMN05444000_12113</name>
</gene>
<organism evidence="9 10">
    <name type="scientific">Shimia gijangensis</name>
    <dbReference type="NCBI Taxonomy" id="1470563"/>
    <lineage>
        <taxon>Bacteria</taxon>
        <taxon>Pseudomonadati</taxon>
        <taxon>Pseudomonadota</taxon>
        <taxon>Alphaproteobacteria</taxon>
        <taxon>Rhodobacterales</taxon>
        <taxon>Roseobacteraceae</taxon>
    </lineage>
</organism>